<evidence type="ECO:0000256" key="7">
    <source>
        <dbReference type="ARBA" id="ARBA00022691"/>
    </source>
</evidence>
<dbReference type="InterPro" id="IPR040072">
    <property type="entry name" value="Methyltransferase_A"/>
</dbReference>
<evidence type="ECO:0000259" key="12">
    <source>
        <dbReference type="PROSITE" id="PS51918"/>
    </source>
</evidence>
<feature type="region of interest" description="Disordered" evidence="11">
    <location>
        <begin position="363"/>
        <end position="387"/>
    </location>
</feature>
<keyword evidence="5" id="KW-0489">Methyltransferase</keyword>
<reference evidence="13" key="2">
    <citation type="submission" date="2021-05" db="EMBL/GenBank/DDBJ databases">
        <authorList>
            <person name="Pain A."/>
        </authorList>
    </citation>
    <scope>NUCLEOTIDE SEQUENCE</scope>
    <source>
        <strain evidence="13">1802A</strain>
    </source>
</reference>
<keyword evidence="7" id="KW-0949">S-adenosyl-L-methionine</keyword>
<keyword evidence="10" id="KW-0411">Iron-sulfur</keyword>
<sequence>MVHAAMERSARYSGIRSVLQRNWVPEYRISQILRSIYQTKVLSYLDMYHIPRKLRENLHEHFGGSLLSLKASTTSKFDRACKVLFESRDGSKVEAVLLSFPTHKSLCISSQVGCAYGCSFCATGKIGLKRNLSLDEITDQVLYFQQLGHKIDSISFMGMGEPMSNPNVFRAMHVLNDSQLFGTSSRRINISTVGILPGMKKLNKDHPHVNLAFSMHSPYTEQRNRLVPANLMYPFQEVFNSLDERIRITGKRIWISYVLMKGENDTREHAEELVRVIKKRPEELQYLYHVNLIPYNTARSVDVYERTEDNALDTFKGVLKKNGISHSFRYVPMVKLYMIRRNHFGQSIDAACGQLFAAYEPAEHPQRIGSHRRPCNPERREKKEATK</sequence>
<dbReference type="InterPro" id="IPR004383">
    <property type="entry name" value="rRNA_lsu_MTrfase_RlmN/Cfr"/>
</dbReference>
<dbReference type="EMBL" id="JAHBMH010000073">
    <property type="protein sequence ID" value="KAK1933042.1"/>
    <property type="molecule type" value="Genomic_DNA"/>
</dbReference>
<dbReference type="GO" id="GO:0030488">
    <property type="term" value="P:tRNA methylation"/>
    <property type="evidence" value="ECO:0007669"/>
    <property type="project" value="TreeGrafter"/>
</dbReference>
<dbReference type="SUPFAM" id="SSF102114">
    <property type="entry name" value="Radical SAM enzymes"/>
    <property type="match status" value="1"/>
</dbReference>
<evidence type="ECO:0000313" key="14">
    <source>
        <dbReference type="Proteomes" id="UP001195914"/>
    </source>
</evidence>
<evidence type="ECO:0000313" key="13">
    <source>
        <dbReference type="EMBL" id="KAK1933042.1"/>
    </source>
</evidence>
<dbReference type="PROSITE" id="PS51918">
    <property type="entry name" value="RADICAL_SAM"/>
    <property type="match status" value="1"/>
</dbReference>
<feature type="domain" description="Radical SAM core" evidence="12">
    <location>
        <begin position="100"/>
        <end position="325"/>
    </location>
</feature>
<keyword evidence="9" id="KW-0408">Iron</keyword>
<dbReference type="Proteomes" id="UP001195914">
    <property type="component" value="Unassembled WGS sequence"/>
</dbReference>
<keyword evidence="4" id="KW-0963">Cytoplasm</keyword>
<keyword evidence="8" id="KW-0479">Metal-binding</keyword>
<dbReference type="CDD" id="cd01335">
    <property type="entry name" value="Radical_SAM"/>
    <property type="match status" value="1"/>
</dbReference>
<evidence type="ECO:0000256" key="5">
    <source>
        <dbReference type="ARBA" id="ARBA00022603"/>
    </source>
</evidence>
<evidence type="ECO:0000256" key="1">
    <source>
        <dbReference type="ARBA" id="ARBA00001966"/>
    </source>
</evidence>
<dbReference type="SFLD" id="SFLDS00029">
    <property type="entry name" value="Radical_SAM"/>
    <property type="match status" value="1"/>
</dbReference>
<evidence type="ECO:0000256" key="10">
    <source>
        <dbReference type="ARBA" id="ARBA00023014"/>
    </source>
</evidence>
<dbReference type="GO" id="GO:0070475">
    <property type="term" value="P:rRNA base methylation"/>
    <property type="evidence" value="ECO:0007669"/>
    <property type="project" value="TreeGrafter"/>
</dbReference>
<evidence type="ECO:0000256" key="11">
    <source>
        <dbReference type="SAM" id="MobiDB-lite"/>
    </source>
</evidence>
<dbReference type="InterPro" id="IPR013785">
    <property type="entry name" value="Aldolase_TIM"/>
</dbReference>
<reference evidence="13" key="1">
    <citation type="journal article" date="2014" name="Nucleic Acids Res.">
        <title>The evolutionary dynamics of variant antigen genes in Babesia reveal a history of genomic innovation underlying host-parasite interaction.</title>
        <authorList>
            <person name="Jackson A.P."/>
            <person name="Otto T.D."/>
            <person name="Darby A."/>
            <person name="Ramaprasad A."/>
            <person name="Xia D."/>
            <person name="Echaide I.E."/>
            <person name="Farber M."/>
            <person name="Gahlot S."/>
            <person name="Gamble J."/>
            <person name="Gupta D."/>
            <person name="Gupta Y."/>
            <person name="Jackson L."/>
            <person name="Malandrin L."/>
            <person name="Malas T.B."/>
            <person name="Moussa E."/>
            <person name="Nair M."/>
            <person name="Reid A.J."/>
            <person name="Sanders M."/>
            <person name="Sharma J."/>
            <person name="Tracey A."/>
            <person name="Quail M.A."/>
            <person name="Weir W."/>
            <person name="Wastling J.M."/>
            <person name="Hall N."/>
            <person name="Willadsen P."/>
            <person name="Lingelbach K."/>
            <person name="Shiels B."/>
            <person name="Tait A."/>
            <person name="Berriman M."/>
            <person name="Allred D.R."/>
            <person name="Pain A."/>
        </authorList>
    </citation>
    <scope>NUCLEOTIDE SEQUENCE</scope>
    <source>
        <strain evidence="13">1802A</strain>
    </source>
</reference>
<dbReference type="PANTHER" id="PTHR30544">
    <property type="entry name" value="23S RRNA METHYLTRANSFERASE"/>
    <property type="match status" value="1"/>
</dbReference>
<dbReference type="GO" id="GO:0005737">
    <property type="term" value="C:cytoplasm"/>
    <property type="evidence" value="ECO:0007669"/>
    <property type="project" value="UniProtKB-SubCell"/>
</dbReference>
<comment type="caution">
    <text evidence="13">The sequence shown here is derived from an EMBL/GenBank/DDBJ whole genome shotgun (WGS) entry which is preliminary data.</text>
</comment>
<dbReference type="GO" id="GO:0008173">
    <property type="term" value="F:RNA methyltransferase activity"/>
    <property type="evidence" value="ECO:0007669"/>
    <property type="project" value="InterPro"/>
</dbReference>
<keyword evidence="14" id="KW-1185">Reference proteome</keyword>
<evidence type="ECO:0000256" key="4">
    <source>
        <dbReference type="ARBA" id="ARBA00022490"/>
    </source>
</evidence>
<name>A0AAD9G745_BABDI</name>
<evidence type="ECO:0000256" key="9">
    <source>
        <dbReference type="ARBA" id="ARBA00023004"/>
    </source>
</evidence>
<evidence type="ECO:0000256" key="3">
    <source>
        <dbReference type="ARBA" id="ARBA00022485"/>
    </source>
</evidence>
<dbReference type="InterPro" id="IPR058240">
    <property type="entry name" value="rSAM_sf"/>
</dbReference>
<dbReference type="Gene3D" id="1.10.150.530">
    <property type="match status" value="1"/>
</dbReference>
<comment type="cofactor">
    <cofactor evidence="1">
        <name>[4Fe-4S] cluster</name>
        <dbReference type="ChEBI" id="CHEBI:49883"/>
    </cofactor>
</comment>
<evidence type="ECO:0000256" key="6">
    <source>
        <dbReference type="ARBA" id="ARBA00022679"/>
    </source>
</evidence>
<dbReference type="AlphaFoldDB" id="A0AAD9G745"/>
<dbReference type="GO" id="GO:0046872">
    <property type="term" value="F:metal ion binding"/>
    <property type="evidence" value="ECO:0007669"/>
    <property type="project" value="UniProtKB-KW"/>
</dbReference>
<dbReference type="Gene3D" id="3.20.20.70">
    <property type="entry name" value="Aldolase class I"/>
    <property type="match status" value="1"/>
</dbReference>
<dbReference type="SFLD" id="SFLDG01062">
    <property type="entry name" value="methyltransferase_(Class_A)"/>
    <property type="match status" value="1"/>
</dbReference>
<dbReference type="InterPro" id="IPR007197">
    <property type="entry name" value="rSAM"/>
</dbReference>
<dbReference type="GO" id="GO:0051539">
    <property type="term" value="F:4 iron, 4 sulfur cluster binding"/>
    <property type="evidence" value="ECO:0007669"/>
    <property type="project" value="UniProtKB-KW"/>
</dbReference>
<comment type="subcellular location">
    <subcellularLocation>
        <location evidence="2">Cytoplasm</location>
    </subcellularLocation>
</comment>
<feature type="compositionally biased region" description="Basic and acidic residues" evidence="11">
    <location>
        <begin position="375"/>
        <end position="387"/>
    </location>
</feature>
<accession>A0AAD9G745</accession>
<dbReference type="SFLD" id="SFLDF00275">
    <property type="entry name" value="adenosine_C2_methyltransferase"/>
    <property type="match status" value="1"/>
</dbReference>
<keyword evidence="3" id="KW-0004">4Fe-4S</keyword>
<evidence type="ECO:0000256" key="8">
    <source>
        <dbReference type="ARBA" id="ARBA00022723"/>
    </source>
</evidence>
<protein>
    <submittedName>
        <fullName evidence="13">Radical SAM domain containing protein</fullName>
    </submittedName>
</protein>
<dbReference type="PANTHER" id="PTHR30544:SF5">
    <property type="entry name" value="RADICAL SAM CORE DOMAIN-CONTAINING PROTEIN"/>
    <property type="match status" value="1"/>
</dbReference>
<gene>
    <name evidence="13" type="ORF">X943_001943</name>
</gene>
<evidence type="ECO:0000256" key="2">
    <source>
        <dbReference type="ARBA" id="ARBA00004496"/>
    </source>
</evidence>
<dbReference type="PIRSF" id="PIRSF006004">
    <property type="entry name" value="CHP00048"/>
    <property type="match status" value="1"/>
</dbReference>
<keyword evidence="6" id="KW-0808">Transferase</keyword>
<dbReference type="Pfam" id="PF04055">
    <property type="entry name" value="Radical_SAM"/>
    <property type="match status" value="1"/>
</dbReference>
<organism evidence="13 14">
    <name type="scientific">Babesia divergens</name>
    <dbReference type="NCBI Taxonomy" id="32595"/>
    <lineage>
        <taxon>Eukaryota</taxon>
        <taxon>Sar</taxon>
        <taxon>Alveolata</taxon>
        <taxon>Apicomplexa</taxon>
        <taxon>Aconoidasida</taxon>
        <taxon>Piroplasmida</taxon>
        <taxon>Babesiidae</taxon>
        <taxon>Babesia</taxon>
    </lineage>
</organism>
<proteinExistence type="predicted"/>